<organism evidence="1 2">
    <name type="scientific">Aquibium oceanicum</name>
    <dbReference type="NCBI Taxonomy" id="1670800"/>
    <lineage>
        <taxon>Bacteria</taxon>
        <taxon>Pseudomonadati</taxon>
        <taxon>Pseudomonadota</taxon>
        <taxon>Alphaproteobacteria</taxon>
        <taxon>Hyphomicrobiales</taxon>
        <taxon>Phyllobacteriaceae</taxon>
        <taxon>Aquibium</taxon>
    </lineage>
</organism>
<dbReference type="EMBL" id="CP018171">
    <property type="protein sequence ID" value="APH74129.1"/>
    <property type="molecule type" value="Genomic_DNA"/>
</dbReference>
<gene>
    <name evidence="1" type="ORF">BSQ44_24230</name>
</gene>
<dbReference type="AlphaFoldDB" id="A0A1L3SXI4"/>
<keyword evidence="2" id="KW-1185">Reference proteome</keyword>
<dbReference type="OrthoDB" id="9972705at2"/>
<protein>
    <submittedName>
        <fullName evidence="1">Uncharacterized protein</fullName>
    </submittedName>
</protein>
<accession>A0A1L3SXI4</accession>
<sequence>MSKIYIVTFNHDYDESIHAFRTRQEAIVEIADAFGTTRQDDTPEFWKEVSEQYEAGSWKGAQLAVLDTETLQVTGCEGASL</sequence>
<dbReference type="STRING" id="1670800.BSQ44_24230"/>
<proteinExistence type="predicted"/>
<dbReference type="Proteomes" id="UP000182840">
    <property type="component" value="Chromosome"/>
</dbReference>
<reference evidence="2" key="1">
    <citation type="submission" date="2016-11" db="EMBL/GenBank/DDBJ databases">
        <title>Mesorhizobium oceanicum sp. nov., isolated from deep seawater in South China Sea.</title>
        <authorList>
            <person name="Fu G.-Y."/>
        </authorList>
    </citation>
    <scope>NUCLEOTIDE SEQUENCE [LARGE SCALE GENOMIC DNA]</scope>
    <source>
        <strain evidence="2">B7</strain>
    </source>
</reference>
<dbReference type="KEGG" id="meso:BSQ44_24230"/>
<evidence type="ECO:0000313" key="1">
    <source>
        <dbReference type="EMBL" id="APH74129.1"/>
    </source>
</evidence>
<evidence type="ECO:0000313" key="2">
    <source>
        <dbReference type="Proteomes" id="UP000182840"/>
    </source>
</evidence>
<dbReference type="RefSeq" id="WP_072607591.1">
    <property type="nucleotide sequence ID" value="NZ_CP018171.1"/>
</dbReference>
<name>A0A1L3SXI4_9HYPH</name>